<dbReference type="Proteomes" id="UP000004116">
    <property type="component" value="Unassembled WGS sequence"/>
</dbReference>
<dbReference type="NCBIfam" id="TIGR02384">
    <property type="entry name" value="RelB_DinJ"/>
    <property type="match status" value="1"/>
</dbReference>
<dbReference type="RefSeq" id="WP_006706129.1">
    <property type="nucleotide sequence ID" value="NZ_AGCA01000092.1"/>
</dbReference>
<organism evidence="3 4">
    <name type="scientific">Candidatus Regiella insecticola 5.15</name>
    <dbReference type="NCBI Taxonomy" id="1005043"/>
    <lineage>
        <taxon>Bacteria</taxon>
        <taxon>Pseudomonadati</taxon>
        <taxon>Pseudomonadota</taxon>
        <taxon>Gammaproteobacteria</taxon>
        <taxon>Enterobacterales</taxon>
        <taxon>Enterobacteriaceae</taxon>
        <taxon>aphid secondary symbionts</taxon>
        <taxon>Candidatus Regiella</taxon>
    </lineage>
</organism>
<comment type="caution">
    <text evidence="3">The sequence shown here is derived from an EMBL/GenBank/DDBJ whole genome shotgun (WGS) entry which is preliminary data.</text>
</comment>
<dbReference type="InterPro" id="IPR007337">
    <property type="entry name" value="RelB/DinJ"/>
</dbReference>
<dbReference type="AlphaFoldDB" id="G2GXD5"/>
<dbReference type="GO" id="GO:0006355">
    <property type="term" value="P:regulation of DNA-templated transcription"/>
    <property type="evidence" value="ECO:0007669"/>
    <property type="project" value="InterPro"/>
</dbReference>
<dbReference type="GO" id="GO:0006351">
    <property type="term" value="P:DNA-templated transcription"/>
    <property type="evidence" value="ECO:0007669"/>
    <property type="project" value="TreeGrafter"/>
</dbReference>
<sequence length="93" mass="10243">METSIKTRISEDLKNNAMLVLNDCGLTVSAAIRLFLEQVVKSQGLPFEVKCSPSVKTMAALQQADEIELKAEPHYHAIEALLEGLSDEGKQEK</sequence>
<dbReference type="EMBL" id="AGCA01000092">
    <property type="protein sequence ID" value="EGY29589.1"/>
    <property type="molecule type" value="Genomic_DNA"/>
</dbReference>
<dbReference type="Pfam" id="PF04221">
    <property type="entry name" value="RelB"/>
    <property type="match status" value="1"/>
</dbReference>
<name>G2GXD5_9ENTR</name>
<dbReference type="InterPro" id="IPR026262">
    <property type="entry name" value="DinJ"/>
</dbReference>
<dbReference type="OrthoDB" id="3174560at2"/>
<evidence type="ECO:0000313" key="4">
    <source>
        <dbReference type="Proteomes" id="UP000004116"/>
    </source>
</evidence>
<keyword evidence="4" id="KW-1185">Reference proteome</keyword>
<dbReference type="PIRSF" id="PIRSF003108">
    <property type="entry name" value="DinJ"/>
    <property type="match status" value="1"/>
</dbReference>
<protein>
    <submittedName>
        <fullName evidence="3">Addiction module antitoxin, RelB/DinJ family</fullName>
    </submittedName>
</protein>
<accession>G2GXD5</accession>
<dbReference type="PANTHER" id="PTHR38781:SF1">
    <property type="entry name" value="ANTITOXIN DINJ-RELATED"/>
    <property type="match status" value="1"/>
</dbReference>
<evidence type="ECO:0000313" key="3">
    <source>
        <dbReference type="EMBL" id="EGY29589.1"/>
    </source>
</evidence>
<dbReference type="GO" id="GO:0000987">
    <property type="term" value="F:cis-regulatory region sequence-specific DNA binding"/>
    <property type="evidence" value="ECO:0007669"/>
    <property type="project" value="InterPro"/>
</dbReference>
<dbReference type="GO" id="GO:0044010">
    <property type="term" value="P:single-species biofilm formation"/>
    <property type="evidence" value="ECO:0007669"/>
    <property type="project" value="InterPro"/>
</dbReference>
<dbReference type="InterPro" id="IPR013321">
    <property type="entry name" value="Arc_rbn_hlx_hlx"/>
</dbReference>
<dbReference type="Gene3D" id="1.10.1220.10">
    <property type="entry name" value="Met repressor-like"/>
    <property type="match status" value="1"/>
</dbReference>
<gene>
    <name evidence="3" type="ORF">Rin_00004270</name>
</gene>
<comment type="similarity">
    <text evidence="1">Belongs to the RelB/DinJ antitoxin family.</text>
</comment>
<dbReference type="GO" id="GO:0015643">
    <property type="term" value="F:toxic substance binding"/>
    <property type="evidence" value="ECO:0007669"/>
    <property type="project" value="InterPro"/>
</dbReference>
<reference evidence="3 4" key="1">
    <citation type="journal article" date="2012" name="Genome Res.">
        <title>Genomic basis of endosymbiont-conferred protection against an insect parasitoid.</title>
        <authorList>
            <person name="Hansen A.K."/>
            <person name="Vorburger C."/>
            <person name="Moran N.A."/>
        </authorList>
    </citation>
    <scope>NUCLEOTIDE SEQUENCE [LARGE SCALE GENOMIC DNA]</scope>
    <source>
        <strain evidence="4">R5.15</strain>
    </source>
</reference>
<dbReference type="PANTHER" id="PTHR38781">
    <property type="entry name" value="ANTITOXIN DINJ-RELATED"/>
    <property type="match status" value="1"/>
</dbReference>
<keyword evidence="2" id="KW-1277">Toxin-antitoxin system</keyword>
<proteinExistence type="inferred from homology"/>
<evidence type="ECO:0000256" key="1">
    <source>
        <dbReference type="ARBA" id="ARBA00010562"/>
    </source>
</evidence>
<evidence type="ECO:0000256" key="2">
    <source>
        <dbReference type="ARBA" id="ARBA00022649"/>
    </source>
</evidence>